<dbReference type="STRING" id="75743.A0A401Q5B5"/>
<evidence type="ECO:0000256" key="7">
    <source>
        <dbReference type="RuleBase" id="RU368041"/>
    </source>
</evidence>
<accession>A0A401Q5B5</accession>
<dbReference type="OrthoDB" id="10050321at2759"/>
<keyword evidence="9" id="KW-1185">Reference proteome</keyword>
<dbReference type="InterPro" id="IPR008516">
    <property type="entry name" value="Na/K-Atpase_Interacting"/>
</dbReference>
<dbReference type="Proteomes" id="UP000288216">
    <property type="component" value="Unassembled WGS sequence"/>
</dbReference>
<comment type="similarity">
    <text evidence="2 7">Belongs to the NKAIN family.</text>
</comment>
<comment type="caution">
    <text evidence="8">The sequence shown here is derived from an EMBL/GenBank/DDBJ whole genome shotgun (WGS) entry which is preliminary data.</text>
</comment>
<dbReference type="Pfam" id="PF05640">
    <property type="entry name" value="NKAIN"/>
    <property type="match status" value="1"/>
</dbReference>
<name>A0A401Q5B5_SCYTO</name>
<organism evidence="8 9">
    <name type="scientific">Scyliorhinus torazame</name>
    <name type="common">Cloudy catshark</name>
    <name type="synonym">Catulus torazame</name>
    <dbReference type="NCBI Taxonomy" id="75743"/>
    <lineage>
        <taxon>Eukaryota</taxon>
        <taxon>Metazoa</taxon>
        <taxon>Chordata</taxon>
        <taxon>Craniata</taxon>
        <taxon>Vertebrata</taxon>
        <taxon>Chondrichthyes</taxon>
        <taxon>Elasmobranchii</taxon>
        <taxon>Galeomorphii</taxon>
        <taxon>Galeoidea</taxon>
        <taxon>Carcharhiniformes</taxon>
        <taxon>Scyliorhinidae</taxon>
        <taxon>Scyliorhinus</taxon>
    </lineage>
</organism>
<sequence>DSDLMTFNISMHRSWWREHGPGCVRKELIAAASKNLDDRTYISVTGCVVDFLYLEVIHSSFQILLSLIGFVYACYVISVFTEEEDSFDFIGGLESYSYHAPQKPSHVQLTPVYLSK</sequence>
<keyword evidence="5 7" id="KW-1133">Transmembrane helix</keyword>
<feature type="transmembrane region" description="Helical" evidence="7">
    <location>
        <begin position="61"/>
        <end position="80"/>
    </location>
</feature>
<evidence type="ECO:0000313" key="9">
    <source>
        <dbReference type="Proteomes" id="UP000288216"/>
    </source>
</evidence>
<evidence type="ECO:0000256" key="3">
    <source>
        <dbReference type="ARBA" id="ARBA00022475"/>
    </source>
</evidence>
<feature type="non-terminal residue" evidence="8">
    <location>
        <position position="1"/>
    </location>
</feature>
<evidence type="ECO:0000313" key="8">
    <source>
        <dbReference type="EMBL" id="GCB80561.1"/>
    </source>
</evidence>
<evidence type="ECO:0000256" key="1">
    <source>
        <dbReference type="ARBA" id="ARBA00004651"/>
    </source>
</evidence>
<dbReference type="EMBL" id="BFAA01009707">
    <property type="protein sequence ID" value="GCB80561.1"/>
    <property type="molecule type" value="Genomic_DNA"/>
</dbReference>
<keyword evidence="4 7" id="KW-0812">Transmembrane</keyword>
<protein>
    <recommendedName>
        <fullName evidence="7">Sodium/potassium-transporting ATPase subunit beta-1-interacting protein</fullName>
        <shortName evidence="7">Na(+)/K(+)-transporting ATPase subunit beta-1-interacting protein</shortName>
    </recommendedName>
</protein>
<keyword evidence="3 7" id="KW-1003">Cell membrane</keyword>
<keyword evidence="6 7" id="KW-0472">Membrane</keyword>
<evidence type="ECO:0000256" key="5">
    <source>
        <dbReference type="ARBA" id="ARBA00022989"/>
    </source>
</evidence>
<comment type="caution">
    <text evidence="7">Lacks conserved residue(s) required for the propagation of feature annotation.</text>
</comment>
<dbReference type="GO" id="GO:0002028">
    <property type="term" value="P:regulation of sodium ion transport"/>
    <property type="evidence" value="ECO:0007669"/>
    <property type="project" value="UniProtKB-UniRule"/>
</dbReference>
<reference evidence="8 9" key="1">
    <citation type="journal article" date="2018" name="Nat. Ecol. Evol.">
        <title>Shark genomes provide insights into elasmobranch evolution and the origin of vertebrates.</title>
        <authorList>
            <person name="Hara Y"/>
            <person name="Yamaguchi K"/>
            <person name="Onimaru K"/>
            <person name="Kadota M"/>
            <person name="Koyanagi M"/>
            <person name="Keeley SD"/>
            <person name="Tatsumi K"/>
            <person name="Tanaka K"/>
            <person name="Motone F"/>
            <person name="Kageyama Y"/>
            <person name="Nozu R"/>
            <person name="Adachi N"/>
            <person name="Nishimura O"/>
            <person name="Nakagawa R"/>
            <person name="Tanegashima C"/>
            <person name="Kiyatake I"/>
            <person name="Matsumoto R"/>
            <person name="Murakumo K"/>
            <person name="Nishida K"/>
            <person name="Terakita A"/>
            <person name="Kuratani S"/>
            <person name="Sato K"/>
            <person name="Hyodo S Kuraku.S."/>
        </authorList>
    </citation>
    <scope>NUCLEOTIDE SEQUENCE [LARGE SCALE GENOMIC DNA]</scope>
</reference>
<dbReference type="GO" id="GO:0005886">
    <property type="term" value="C:plasma membrane"/>
    <property type="evidence" value="ECO:0007669"/>
    <property type="project" value="UniProtKB-SubCell"/>
</dbReference>
<evidence type="ECO:0000256" key="4">
    <source>
        <dbReference type="ARBA" id="ARBA00022692"/>
    </source>
</evidence>
<dbReference type="OMA" id="WWREGAP"/>
<dbReference type="PANTHER" id="PTHR13084:SF2">
    <property type="entry name" value="SODIUM_POTASSIUM-TRANSPORTING ATPASE SUBUNIT BETA-1-INTERACTING PROTEIN 3"/>
    <property type="match status" value="1"/>
</dbReference>
<comment type="subcellular location">
    <subcellularLocation>
        <location evidence="1 7">Cell membrane</location>
        <topology evidence="1 7">Multi-pass membrane protein</topology>
    </subcellularLocation>
</comment>
<proteinExistence type="inferred from homology"/>
<evidence type="ECO:0000256" key="6">
    <source>
        <dbReference type="ARBA" id="ARBA00023136"/>
    </source>
</evidence>
<gene>
    <name evidence="8" type="ORF">scyTo_0016252</name>
</gene>
<dbReference type="AlphaFoldDB" id="A0A401Q5B5"/>
<dbReference type="PANTHER" id="PTHR13084">
    <property type="entry name" value="T-CELL LYMPHOMA BREAKPOINT-ASSOCIATED TARGET 1-RELATED"/>
    <property type="match status" value="1"/>
</dbReference>
<evidence type="ECO:0000256" key="2">
    <source>
        <dbReference type="ARBA" id="ARBA00006364"/>
    </source>
</evidence>